<sequence>MGRLTGSIVEDLRLVEPDRLRRLVRVGAYRGTTSGLARGKLQANVVIVPQRFAGDFHKFCLANPKACPLVGLGRAGSPFVPALGNIDIRTDAPQYSIFCYGEFMHHATHIVDLWRQDFSAFALGSSLNFEPTLVEKGVRLRHGGISGPVPKYRTGIRSRAIGPFGGKLVVAMRAIRRCDVDKVRAITARFPNAHGSPFHIGDPSILGITDLDSPDWGAAIDLSDEEVPVFWASSVTAQEALKQAELAIAITASPGHLLITDVDAMVRKGTAKVA</sequence>
<name>A0A1C2E156_9HYPH</name>
<organism evidence="3 4">
    <name type="scientific">Mesorhizobium hungaricum</name>
    <dbReference type="NCBI Taxonomy" id="1566387"/>
    <lineage>
        <taxon>Bacteria</taxon>
        <taxon>Pseudomonadati</taxon>
        <taxon>Pseudomonadota</taxon>
        <taxon>Alphaproteobacteria</taxon>
        <taxon>Hyphomicrobiales</taxon>
        <taxon>Phyllobacteriaceae</taxon>
        <taxon>Mesorhizobium</taxon>
    </lineage>
</organism>
<comment type="similarity">
    <text evidence="1">Belongs to the D-glutamate cyclase family.</text>
</comment>
<dbReference type="EMBL" id="MDEO01000029">
    <property type="protein sequence ID" value="OCX20636.1"/>
    <property type="molecule type" value="Genomic_DNA"/>
</dbReference>
<dbReference type="InterPro" id="IPR009906">
    <property type="entry name" value="D-Glu_cyclase"/>
</dbReference>
<dbReference type="InterPro" id="IPR038021">
    <property type="entry name" value="Putative_hydro-lyase"/>
</dbReference>
<dbReference type="GO" id="GO:0047820">
    <property type="term" value="F:D-glutamate cyclase activity"/>
    <property type="evidence" value="ECO:0007669"/>
    <property type="project" value="TreeGrafter"/>
</dbReference>
<evidence type="ECO:0000256" key="1">
    <source>
        <dbReference type="ARBA" id="ARBA00007896"/>
    </source>
</evidence>
<keyword evidence="2" id="KW-0456">Lyase</keyword>
<dbReference type="RefSeq" id="WP_065997488.1">
    <property type="nucleotide sequence ID" value="NZ_MDEO01000029.1"/>
</dbReference>
<dbReference type="AlphaFoldDB" id="A0A1C2E156"/>
<dbReference type="Proteomes" id="UP000094412">
    <property type="component" value="Unassembled WGS sequence"/>
</dbReference>
<comment type="caution">
    <text evidence="3">The sequence shown here is derived from an EMBL/GenBank/DDBJ whole genome shotgun (WGS) entry which is preliminary data.</text>
</comment>
<evidence type="ECO:0000256" key="2">
    <source>
        <dbReference type="ARBA" id="ARBA00023239"/>
    </source>
</evidence>
<accession>A0A1C2E156</accession>
<dbReference type="SUPFAM" id="SSF160920">
    <property type="entry name" value="PSTPO5379-like"/>
    <property type="match status" value="1"/>
</dbReference>
<keyword evidence="4" id="KW-1185">Reference proteome</keyword>
<dbReference type="Gene3D" id="3.30.2040.10">
    <property type="entry name" value="PSTPO5379-like domain"/>
    <property type="match status" value="1"/>
</dbReference>
<protein>
    <recommendedName>
        <fullName evidence="5">DUF1445 domain-containing protein</fullName>
    </recommendedName>
</protein>
<evidence type="ECO:0000313" key="4">
    <source>
        <dbReference type="Proteomes" id="UP000094412"/>
    </source>
</evidence>
<evidence type="ECO:0000313" key="3">
    <source>
        <dbReference type="EMBL" id="OCX20636.1"/>
    </source>
</evidence>
<dbReference type="FunFam" id="3.30.2040.10:FF:000001">
    <property type="entry name" value="D-glutamate cyclase, mitochondrial"/>
    <property type="match status" value="1"/>
</dbReference>
<dbReference type="Pfam" id="PF07286">
    <property type="entry name" value="D-Glu_cyclase"/>
    <property type="match status" value="1"/>
</dbReference>
<reference evidence="3 4" key="1">
    <citation type="submission" date="2016-08" db="EMBL/GenBank/DDBJ databases">
        <title>Whole genome sequence of Mesorhizobium sp. strain UASWS1009 isolated from industrial sewage.</title>
        <authorList>
            <person name="Crovadore J."/>
            <person name="Calmin G."/>
            <person name="Chablais R."/>
            <person name="Cochard B."/>
            <person name="Lefort F."/>
        </authorList>
    </citation>
    <scope>NUCLEOTIDE SEQUENCE [LARGE SCALE GENOMIC DNA]</scope>
    <source>
        <strain evidence="3 4">UASWS1009</strain>
    </source>
</reference>
<evidence type="ECO:0008006" key="5">
    <source>
        <dbReference type="Google" id="ProtNLM"/>
    </source>
</evidence>
<dbReference type="PANTHER" id="PTHR32022:SF10">
    <property type="entry name" value="D-GLUTAMATE CYCLASE, MITOCHONDRIAL"/>
    <property type="match status" value="1"/>
</dbReference>
<gene>
    <name evidence="3" type="ORF">QV13_08095</name>
</gene>
<dbReference type="PANTHER" id="PTHR32022">
    <property type="entry name" value="D-GLUTAMATE CYCLASE, MITOCHONDRIAL"/>
    <property type="match status" value="1"/>
</dbReference>
<dbReference type="STRING" id="1566387.QV13_08095"/>
<proteinExistence type="inferred from homology"/>
<dbReference type="GO" id="GO:0006536">
    <property type="term" value="P:glutamate metabolic process"/>
    <property type="evidence" value="ECO:0007669"/>
    <property type="project" value="TreeGrafter"/>
</dbReference>
<dbReference type="OrthoDB" id="149585at2"/>
<dbReference type="Gene3D" id="3.40.1640.10">
    <property type="entry name" value="PSTPO5379-like"/>
    <property type="match status" value="1"/>
</dbReference>